<accession>A0A183DHN6</accession>
<dbReference type="Proteomes" id="UP000271098">
    <property type="component" value="Unassembled WGS sequence"/>
</dbReference>
<reference evidence="1 3" key="2">
    <citation type="submission" date="2018-11" db="EMBL/GenBank/DDBJ databases">
        <authorList>
            <consortium name="Pathogen Informatics"/>
        </authorList>
    </citation>
    <scope>NUCLEOTIDE SEQUENCE [LARGE SCALE GENOMIC DNA]</scope>
</reference>
<dbReference type="EMBL" id="UYRT01025573">
    <property type="protein sequence ID" value="VDK63855.1"/>
    <property type="molecule type" value="Genomic_DNA"/>
</dbReference>
<name>A0A183DHN6_9BILA</name>
<evidence type="ECO:0000313" key="1">
    <source>
        <dbReference type="EMBL" id="VDK61358.1"/>
    </source>
</evidence>
<keyword evidence="3" id="KW-1185">Reference proteome</keyword>
<dbReference type="WBParaSite" id="GPUH_0000861901-mRNA-1">
    <property type="protein sequence ID" value="GPUH_0000861901-mRNA-1"/>
    <property type="gene ID" value="GPUH_0000861901"/>
</dbReference>
<reference evidence="4 5" key="1">
    <citation type="submission" date="2016-06" db="UniProtKB">
        <authorList>
            <consortium name="WormBaseParasite"/>
        </authorList>
    </citation>
    <scope>IDENTIFICATION</scope>
</reference>
<evidence type="ECO:0000313" key="5">
    <source>
        <dbReference type="WBParaSite" id="GPUH_0000861901-mRNA-1"/>
    </source>
</evidence>
<evidence type="ECO:0000313" key="2">
    <source>
        <dbReference type="EMBL" id="VDK63855.1"/>
    </source>
</evidence>
<proteinExistence type="predicted"/>
<evidence type="ECO:0000313" key="3">
    <source>
        <dbReference type="Proteomes" id="UP000271098"/>
    </source>
</evidence>
<sequence length="68" mass="7804">MQFRDDPFADAASVRFKEGSKFISIANQFCEEFLSNKLLIDELRADQYDLGITEIYELCPCGLFELMG</sequence>
<organism evidence="4">
    <name type="scientific">Gongylonema pulchrum</name>
    <dbReference type="NCBI Taxonomy" id="637853"/>
    <lineage>
        <taxon>Eukaryota</taxon>
        <taxon>Metazoa</taxon>
        <taxon>Ecdysozoa</taxon>
        <taxon>Nematoda</taxon>
        <taxon>Chromadorea</taxon>
        <taxon>Rhabditida</taxon>
        <taxon>Spirurina</taxon>
        <taxon>Spiruromorpha</taxon>
        <taxon>Spiruroidea</taxon>
        <taxon>Gongylonematidae</taxon>
        <taxon>Gongylonema</taxon>
    </lineage>
</organism>
<dbReference type="EMBL" id="UYRT01023395">
    <property type="protein sequence ID" value="VDK61358.1"/>
    <property type="molecule type" value="Genomic_DNA"/>
</dbReference>
<dbReference type="AlphaFoldDB" id="A0A183DHN6"/>
<protein>
    <submittedName>
        <fullName evidence="4 5">DUF3791 domain-containing protein</fullName>
    </submittedName>
</protein>
<dbReference type="WBParaSite" id="GPUH_0000823601-mRNA-1">
    <property type="protein sequence ID" value="GPUH_0000823601-mRNA-1"/>
    <property type="gene ID" value="GPUH_0000823601"/>
</dbReference>
<gene>
    <name evidence="1" type="ORF">GPUH_LOCUS8229</name>
    <name evidence="2" type="ORF">GPUH_LOCUS8608</name>
</gene>
<dbReference type="OrthoDB" id="5865374at2759"/>
<evidence type="ECO:0000313" key="4">
    <source>
        <dbReference type="WBParaSite" id="GPUH_0000823601-mRNA-1"/>
    </source>
</evidence>